<accession>A0A9P6G0E2</accession>
<evidence type="ECO:0000313" key="2">
    <source>
        <dbReference type="Proteomes" id="UP000780801"/>
    </source>
</evidence>
<gene>
    <name evidence="1" type="ORF">BGW38_004599</name>
</gene>
<dbReference type="OrthoDB" id="2333373at2759"/>
<dbReference type="AlphaFoldDB" id="A0A9P6G0E2"/>
<protein>
    <submittedName>
        <fullName evidence="1">Uncharacterized protein</fullName>
    </submittedName>
</protein>
<dbReference type="Proteomes" id="UP000780801">
    <property type="component" value="Unassembled WGS sequence"/>
</dbReference>
<comment type="caution">
    <text evidence="1">The sequence shown here is derived from an EMBL/GenBank/DDBJ whole genome shotgun (WGS) entry which is preliminary data.</text>
</comment>
<proteinExistence type="predicted"/>
<organism evidence="1 2">
    <name type="scientific">Lunasporangiospora selenospora</name>
    <dbReference type="NCBI Taxonomy" id="979761"/>
    <lineage>
        <taxon>Eukaryota</taxon>
        <taxon>Fungi</taxon>
        <taxon>Fungi incertae sedis</taxon>
        <taxon>Mucoromycota</taxon>
        <taxon>Mortierellomycotina</taxon>
        <taxon>Mortierellomycetes</taxon>
        <taxon>Mortierellales</taxon>
        <taxon>Mortierellaceae</taxon>
        <taxon>Lunasporangiospora</taxon>
    </lineage>
</organism>
<dbReference type="EMBL" id="JAABOA010000293">
    <property type="protein sequence ID" value="KAF9584938.1"/>
    <property type="molecule type" value="Genomic_DNA"/>
</dbReference>
<sequence>MAVGFSATLFVLGFSGLLLTGLFSTQPLFIDMFANNVVITVPIWNASYNAKALVSREDANNAASEFVRLLSSTQKLNLSAILTERDPEPTNFTALKIYTSVTTDGTGTTMLSDYFWMLAIRPVCQELVVKYQNTSSGAFRLNGGTCPAARYGADITARLSFGTSSSIYLTEDSWGQQAWEGNYVPTAKIQQREILTQANGSTLRVSETYSTFDSVATTTYDIAGIHSLCVSIMGVHRDEFDTGLCSNMTLEDRYSFQAMDVQYNKDDDAMMIRYCSVFSGRSTYLGSPVGYYVGCLDYILQLFSIQSTGIQDGSGKGDIFYPTAAGSDMLSIKSDGAMYNINITKEQNSVLQVNIASSTSIQKSVPNQAVGEWSTQVTDFSMIFTDTRGVPGAQKLYTSLLSKTLSDWQKPQVRAPVGQYRTTDSRPWIRTKVLLIAVEISVAILVLASCIERWYLSPYYKTTFMNNVRATTCAEMKLKKVIAEIWDSGKIGEPAYVTLNSLRLTLESSDDNVEKDFLISSEH</sequence>
<reference evidence="1" key="1">
    <citation type="journal article" date="2020" name="Fungal Divers.">
        <title>Resolving the Mortierellaceae phylogeny through synthesis of multi-gene phylogenetics and phylogenomics.</title>
        <authorList>
            <person name="Vandepol N."/>
            <person name="Liber J."/>
            <person name="Desiro A."/>
            <person name="Na H."/>
            <person name="Kennedy M."/>
            <person name="Barry K."/>
            <person name="Grigoriev I.V."/>
            <person name="Miller A.N."/>
            <person name="O'Donnell K."/>
            <person name="Stajich J.E."/>
            <person name="Bonito G."/>
        </authorList>
    </citation>
    <scope>NUCLEOTIDE SEQUENCE</scope>
    <source>
        <strain evidence="1">KOD1015</strain>
    </source>
</reference>
<keyword evidence="2" id="KW-1185">Reference proteome</keyword>
<name>A0A9P6G0E2_9FUNG</name>
<evidence type="ECO:0000313" key="1">
    <source>
        <dbReference type="EMBL" id="KAF9584938.1"/>
    </source>
</evidence>